<organism evidence="1 2">
    <name type="scientific">Jiella pelagia</name>
    <dbReference type="NCBI Taxonomy" id="2986949"/>
    <lineage>
        <taxon>Bacteria</taxon>
        <taxon>Pseudomonadati</taxon>
        <taxon>Pseudomonadota</taxon>
        <taxon>Alphaproteobacteria</taxon>
        <taxon>Hyphomicrobiales</taxon>
        <taxon>Aurantimonadaceae</taxon>
        <taxon>Jiella</taxon>
    </lineage>
</organism>
<dbReference type="EMBL" id="CP114029">
    <property type="protein sequence ID" value="WAP70561.1"/>
    <property type="molecule type" value="Genomic_DNA"/>
</dbReference>
<gene>
    <name evidence="1" type="ORF">OH818_11285</name>
</gene>
<keyword evidence="2" id="KW-1185">Reference proteome</keyword>
<sequence length="121" mass="13366">MEVVSSRQIGGGAGVGAMPGELYAWDEAKRAANIAKHGIDFSDALLLDRSNAVIQADQRLDYGEERFVATGPIRGRLHVLVYARRVDAAAGRNVIRVISLRKANKRERLIYEEAMADRTDQ</sequence>
<accession>A0ABY7C3A5</accession>
<dbReference type="Pfam" id="PF04365">
    <property type="entry name" value="BrnT_toxin"/>
    <property type="match status" value="1"/>
</dbReference>
<dbReference type="RefSeq" id="WP_268883065.1">
    <property type="nucleotide sequence ID" value="NZ_CP114029.1"/>
</dbReference>
<protein>
    <submittedName>
        <fullName evidence="1">BrnT family toxin</fullName>
    </submittedName>
</protein>
<evidence type="ECO:0000313" key="2">
    <source>
        <dbReference type="Proteomes" id="UP001164020"/>
    </source>
</evidence>
<dbReference type="Gene3D" id="3.10.450.530">
    <property type="entry name" value="Ribonuclease toxin, BrnT, of type II toxin-antitoxin system"/>
    <property type="match status" value="1"/>
</dbReference>
<dbReference type="InterPro" id="IPR007460">
    <property type="entry name" value="BrnT_toxin"/>
</dbReference>
<dbReference type="Proteomes" id="UP001164020">
    <property type="component" value="Chromosome"/>
</dbReference>
<name>A0ABY7C3A5_9HYPH</name>
<proteinExistence type="predicted"/>
<reference evidence="1" key="1">
    <citation type="submission" date="2022-12" db="EMBL/GenBank/DDBJ databases">
        <title>Jiella pelagia sp. nov., isolated from phosphonate enriched culture of Northwest Pacific surface seawater.</title>
        <authorList>
            <person name="Shin D.Y."/>
            <person name="Hwang C.Y."/>
        </authorList>
    </citation>
    <scope>NUCLEOTIDE SEQUENCE</scope>
    <source>
        <strain evidence="1">HL-NP1</strain>
    </source>
</reference>
<evidence type="ECO:0000313" key="1">
    <source>
        <dbReference type="EMBL" id="WAP70561.1"/>
    </source>
</evidence>
<dbReference type="InterPro" id="IPR038573">
    <property type="entry name" value="BrnT_sf"/>
</dbReference>